<protein>
    <submittedName>
        <fullName evidence="1">Uncharacterized protein</fullName>
    </submittedName>
</protein>
<comment type="caution">
    <text evidence="1">The sequence shown here is derived from an EMBL/GenBank/DDBJ whole genome shotgun (WGS) entry which is preliminary data.</text>
</comment>
<keyword evidence="2" id="KW-1185">Reference proteome</keyword>
<sequence length="206" mass="22609">MSSIRSVPATSSSRHLSTRSMPASDRLVLMLAALVFQTRCLLACLGLPSTINTVAEVFRSATFVDDPQHAVLQLPTSRRSDRSSCFFLRGWLAVFSAGGGQHITPLAVSSWHCIPALHTRAQARSHVCCCLRPSICSRERCKSWRRLLGAFLGRQILLRSVSEALPSRIRSLELARRPKLTHKLTSCLSLQEDTVANITGQGLSAD</sequence>
<name>A0A5J5EN36_9PEZI</name>
<dbReference type="InParanoid" id="A0A5J5EN36"/>
<dbReference type="AlphaFoldDB" id="A0A5J5EN36"/>
<evidence type="ECO:0000313" key="1">
    <source>
        <dbReference type="EMBL" id="KAA8897215.1"/>
    </source>
</evidence>
<proteinExistence type="predicted"/>
<reference evidence="1 2" key="1">
    <citation type="submission" date="2019-09" db="EMBL/GenBank/DDBJ databases">
        <title>Draft genome of the ectomycorrhizal ascomycete Sphaerosporella brunnea.</title>
        <authorList>
            <consortium name="DOE Joint Genome Institute"/>
            <person name="Benucci G.M."/>
            <person name="Marozzi G."/>
            <person name="Antonielli L."/>
            <person name="Sanchez S."/>
            <person name="Marco P."/>
            <person name="Wang X."/>
            <person name="Falini L.B."/>
            <person name="Barry K."/>
            <person name="Haridas S."/>
            <person name="Lipzen A."/>
            <person name="Labutti K."/>
            <person name="Grigoriev I.V."/>
            <person name="Murat C."/>
            <person name="Martin F."/>
            <person name="Albertini E."/>
            <person name="Donnini D."/>
            <person name="Bonito G."/>
        </authorList>
    </citation>
    <scope>NUCLEOTIDE SEQUENCE [LARGE SCALE GENOMIC DNA]</scope>
    <source>
        <strain evidence="1 2">Sb_GMNB300</strain>
    </source>
</reference>
<evidence type="ECO:0000313" key="2">
    <source>
        <dbReference type="Proteomes" id="UP000326924"/>
    </source>
</evidence>
<dbReference type="EMBL" id="VXIS01000202">
    <property type="protein sequence ID" value="KAA8897215.1"/>
    <property type="molecule type" value="Genomic_DNA"/>
</dbReference>
<organism evidence="1 2">
    <name type="scientific">Sphaerosporella brunnea</name>
    <dbReference type="NCBI Taxonomy" id="1250544"/>
    <lineage>
        <taxon>Eukaryota</taxon>
        <taxon>Fungi</taxon>
        <taxon>Dikarya</taxon>
        <taxon>Ascomycota</taxon>
        <taxon>Pezizomycotina</taxon>
        <taxon>Pezizomycetes</taxon>
        <taxon>Pezizales</taxon>
        <taxon>Pyronemataceae</taxon>
        <taxon>Sphaerosporella</taxon>
    </lineage>
</organism>
<accession>A0A5J5EN36</accession>
<dbReference type="Proteomes" id="UP000326924">
    <property type="component" value="Unassembled WGS sequence"/>
</dbReference>
<gene>
    <name evidence="1" type="ORF">FN846DRAFT_261355</name>
</gene>